<proteinExistence type="predicted"/>
<dbReference type="SUPFAM" id="SSF63882">
    <property type="entry name" value="MoeA N-terminal region -like"/>
    <property type="match status" value="1"/>
</dbReference>
<comment type="caution">
    <text evidence="2">The sequence shown here is derived from an EMBL/GenBank/DDBJ whole genome shotgun (WGS) entry which is preliminary data.</text>
</comment>
<dbReference type="Gene3D" id="3.90.105.10">
    <property type="entry name" value="Molybdopterin biosynthesis moea protein, domain 2"/>
    <property type="match status" value="1"/>
</dbReference>
<dbReference type="GO" id="GO:0032324">
    <property type="term" value="P:molybdopterin cofactor biosynthetic process"/>
    <property type="evidence" value="ECO:0007669"/>
    <property type="project" value="InterPro"/>
</dbReference>
<feature type="domain" description="MoeA N-terminal and linker" evidence="1">
    <location>
        <begin position="5"/>
        <end position="80"/>
    </location>
</feature>
<dbReference type="EMBL" id="QMIF01000048">
    <property type="protein sequence ID" value="TVM29691.1"/>
    <property type="molecule type" value="Genomic_DNA"/>
</dbReference>
<dbReference type="Pfam" id="PF03453">
    <property type="entry name" value="MoeA_N"/>
    <property type="match status" value="1"/>
</dbReference>
<dbReference type="Gene3D" id="2.170.190.11">
    <property type="entry name" value="Molybdopterin biosynthesis moea protein, domain 3"/>
    <property type="match status" value="1"/>
</dbReference>
<evidence type="ECO:0000259" key="1">
    <source>
        <dbReference type="Pfam" id="PF03453"/>
    </source>
</evidence>
<accession>A0A6P1ZBJ3</accession>
<dbReference type="InterPro" id="IPR005110">
    <property type="entry name" value="MoeA_linker/N"/>
</dbReference>
<evidence type="ECO:0000313" key="2">
    <source>
        <dbReference type="EMBL" id="TVM29691.1"/>
    </source>
</evidence>
<sequence length="93" mass="10072">MDRRHASGRVTAAPFIAVRSSPNFHCAAMDGIAVVARSTSSDREGRPLHLVKGQDLVPGNTRHALQPEPMRNAAVIMVGHVRFDDDCDAPIET</sequence>
<reference evidence="2 3" key="1">
    <citation type="submission" date="2018-06" db="EMBL/GenBank/DDBJ databases">
        <title>Complete genome of Desulfovibrio marinus P48SEP.</title>
        <authorList>
            <person name="Crispim J.S."/>
            <person name="Vidigal P.M.P."/>
            <person name="Silva L.C.F."/>
            <person name="Araujo L.C."/>
            <person name="Laguardia C.N."/>
            <person name="Dias R.S."/>
            <person name="Sousa M.P."/>
            <person name="Paula S.O."/>
            <person name="Silva C."/>
        </authorList>
    </citation>
    <scope>NUCLEOTIDE SEQUENCE [LARGE SCALE GENOMIC DNA]</scope>
    <source>
        <strain evidence="2 3">P48SEP</strain>
    </source>
</reference>
<organism evidence="2 3">
    <name type="scientific">Oceanidesulfovibrio marinus</name>
    <dbReference type="NCBI Taxonomy" id="370038"/>
    <lineage>
        <taxon>Bacteria</taxon>
        <taxon>Pseudomonadati</taxon>
        <taxon>Thermodesulfobacteriota</taxon>
        <taxon>Desulfovibrionia</taxon>
        <taxon>Desulfovibrionales</taxon>
        <taxon>Desulfovibrionaceae</taxon>
        <taxon>Oceanidesulfovibrio</taxon>
    </lineage>
</organism>
<protein>
    <submittedName>
        <fullName evidence="2">Molybdopterin biosynthesis protein</fullName>
    </submittedName>
</protein>
<name>A0A6P1ZBJ3_9BACT</name>
<dbReference type="InterPro" id="IPR036135">
    <property type="entry name" value="MoeA_linker/N_sf"/>
</dbReference>
<evidence type="ECO:0000313" key="3">
    <source>
        <dbReference type="Proteomes" id="UP000434052"/>
    </source>
</evidence>
<dbReference type="Proteomes" id="UP000434052">
    <property type="component" value="Unassembled WGS sequence"/>
</dbReference>
<feature type="non-terminal residue" evidence="2">
    <location>
        <position position="93"/>
    </location>
</feature>
<gene>
    <name evidence="2" type="ORF">DQK91_21910</name>
</gene>
<dbReference type="AlphaFoldDB" id="A0A6P1ZBJ3"/>